<gene>
    <name evidence="3" type="ORF">QN277_007409</name>
</gene>
<keyword evidence="1" id="KW-0540">Nuclease</keyword>
<dbReference type="InterPro" id="IPR012337">
    <property type="entry name" value="RNaseH-like_sf"/>
</dbReference>
<evidence type="ECO:0000313" key="4">
    <source>
        <dbReference type="Proteomes" id="UP001293593"/>
    </source>
</evidence>
<dbReference type="Gene3D" id="3.30.420.10">
    <property type="entry name" value="Ribonuclease H-like superfamily/Ribonuclease H"/>
    <property type="match status" value="1"/>
</dbReference>
<reference evidence="3" key="1">
    <citation type="submission" date="2023-10" db="EMBL/GenBank/DDBJ databases">
        <title>Chromosome-level genome of the transformable northern wattle, Acacia crassicarpa.</title>
        <authorList>
            <person name="Massaro I."/>
            <person name="Sinha N.R."/>
            <person name="Poethig S."/>
            <person name="Leichty A.R."/>
        </authorList>
    </citation>
    <scope>NUCLEOTIDE SEQUENCE</scope>
    <source>
        <strain evidence="3">Acra3RX</strain>
        <tissue evidence="3">Leaf</tissue>
    </source>
</reference>
<dbReference type="PANTHER" id="PTHR13620">
    <property type="entry name" value="3-5 EXONUCLEASE"/>
    <property type="match status" value="1"/>
</dbReference>
<evidence type="ECO:0000313" key="3">
    <source>
        <dbReference type="EMBL" id="KAK4257878.1"/>
    </source>
</evidence>
<dbReference type="EMBL" id="JAWXYG010000012">
    <property type="protein sequence ID" value="KAK4257878.1"/>
    <property type="molecule type" value="Genomic_DNA"/>
</dbReference>
<dbReference type="InterPro" id="IPR036397">
    <property type="entry name" value="RNaseH_sf"/>
</dbReference>
<dbReference type="PANTHER" id="PTHR13620:SF59">
    <property type="entry name" value="POLYNUCLEOTIDYL TRANSFERASE, RIBONUCLEASE H-LIKE SUPERFAMILY PROTEIN"/>
    <property type="match status" value="1"/>
</dbReference>
<comment type="caution">
    <text evidence="3">The sequence shown here is derived from an EMBL/GenBank/DDBJ whole genome shotgun (WGS) entry which is preliminary data.</text>
</comment>
<name>A0AAE1IWY8_9FABA</name>
<dbReference type="AlphaFoldDB" id="A0AAE1IWY8"/>
<dbReference type="GO" id="GO:0008408">
    <property type="term" value="F:3'-5' exonuclease activity"/>
    <property type="evidence" value="ECO:0007669"/>
    <property type="project" value="TreeGrafter"/>
</dbReference>
<proteinExistence type="predicted"/>
<evidence type="ECO:0000256" key="1">
    <source>
        <dbReference type="ARBA" id="ARBA00022722"/>
    </source>
</evidence>
<sequence length="199" mass="22637">MEFTIVEINFGLLNQRCFMVTFDGTGIFITVTHTADVVEHWITMANTLRGEFPGRFPVGLGVQWTPGDGDPPADTLQLCVDSQCLVYQLSNSPRVPDSLQEFLMNPGNIFVGLWNHRDRWKLSISGHRLRMLRDPLDMANYVEEYLGIPGVPISQKICMSVWRDEYLNYEQVLQVTLDAHFAFVIGGDIRAWEFNLVGP</sequence>
<accession>A0AAE1IWY8</accession>
<keyword evidence="2" id="KW-0378">Hydrolase</keyword>
<dbReference type="GO" id="GO:0005634">
    <property type="term" value="C:nucleus"/>
    <property type="evidence" value="ECO:0007669"/>
    <property type="project" value="TreeGrafter"/>
</dbReference>
<dbReference type="SUPFAM" id="SSF53098">
    <property type="entry name" value="Ribonuclease H-like"/>
    <property type="match status" value="1"/>
</dbReference>
<dbReference type="InterPro" id="IPR051132">
    <property type="entry name" value="3-5_Exonuclease_domain"/>
</dbReference>
<evidence type="ECO:0000256" key="2">
    <source>
        <dbReference type="ARBA" id="ARBA00022801"/>
    </source>
</evidence>
<keyword evidence="4" id="KW-1185">Reference proteome</keyword>
<organism evidence="3 4">
    <name type="scientific">Acacia crassicarpa</name>
    <name type="common">northern wattle</name>
    <dbReference type="NCBI Taxonomy" id="499986"/>
    <lineage>
        <taxon>Eukaryota</taxon>
        <taxon>Viridiplantae</taxon>
        <taxon>Streptophyta</taxon>
        <taxon>Embryophyta</taxon>
        <taxon>Tracheophyta</taxon>
        <taxon>Spermatophyta</taxon>
        <taxon>Magnoliopsida</taxon>
        <taxon>eudicotyledons</taxon>
        <taxon>Gunneridae</taxon>
        <taxon>Pentapetalae</taxon>
        <taxon>rosids</taxon>
        <taxon>fabids</taxon>
        <taxon>Fabales</taxon>
        <taxon>Fabaceae</taxon>
        <taxon>Caesalpinioideae</taxon>
        <taxon>mimosoid clade</taxon>
        <taxon>Acacieae</taxon>
        <taxon>Acacia</taxon>
    </lineage>
</organism>
<dbReference type="GO" id="GO:0005737">
    <property type="term" value="C:cytoplasm"/>
    <property type="evidence" value="ECO:0007669"/>
    <property type="project" value="TreeGrafter"/>
</dbReference>
<protein>
    <submittedName>
        <fullName evidence="3">Uncharacterized protein</fullName>
    </submittedName>
</protein>
<dbReference type="GO" id="GO:0003676">
    <property type="term" value="F:nucleic acid binding"/>
    <property type="evidence" value="ECO:0007669"/>
    <property type="project" value="InterPro"/>
</dbReference>
<dbReference type="Proteomes" id="UP001293593">
    <property type="component" value="Unassembled WGS sequence"/>
</dbReference>